<evidence type="ECO:0000313" key="3">
    <source>
        <dbReference type="Proteomes" id="UP001054837"/>
    </source>
</evidence>
<evidence type="ECO:0000256" key="1">
    <source>
        <dbReference type="SAM" id="MobiDB-lite"/>
    </source>
</evidence>
<dbReference type="AlphaFoldDB" id="A0AAV4PE88"/>
<organism evidence="2 3">
    <name type="scientific">Caerostris darwini</name>
    <dbReference type="NCBI Taxonomy" id="1538125"/>
    <lineage>
        <taxon>Eukaryota</taxon>
        <taxon>Metazoa</taxon>
        <taxon>Ecdysozoa</taxon>
        <taxon>Arthropoda</taxon>
        <taxon>Chelicerata</taxon>
        <taxon>Arachnida</taxon>
        <taxon>Araneae</taxon>
        <taxon>Araneomorphae</taxon>
        <taxon>Entelegynae</taxon>
        <taxon>Araneoidea</taxon>
        <taxon>Araneidae</taxon>
        <taxon>Caerostris</taxon>
    </lineage>
</organism>
<name>A0AAV4PE88_9ARAC</name>
<feature type="region of interest" description="Disordered" evidence="1">
    <location>
        <begin position="1"/>
        <end position="29"/>
    </location>
</feature>
<reference evidence="2 3" key="1">
    <citation type="submission" date="2021-06" db="EMBL/GenBank/DDBJ databases">
        <title>Caerostris darwini draft genome.</title>
        <authorList>
            <person name="Kono N."/>
            <person name="Arakawa K."/>
        </authorList>
    </citation>
    <scope>NUCLEOTIDE SEQUENCE [LARGE SCALE GENOMIC DNA]</scope>
</reference>
<protein>
    <submittedName>
        <fullName evidence="2">Uncharacterized protein</fullName>
    </submittedName>
</protein>
<gene>
    <name evidence="2" type="ORF">CDAR_475811</name>
</gene>
<evidence type="ECO:0000313" key="2">
    <source>
        <dbReference type="EMBL" id="GIX93402.1"/>
    </source>
</evidence>
<keyword evidence="3" id="KW-1185">Reference proteome</keyword>
<dbReference type="Proteomes" id="UP001054837">
    <property type="component" value="Unassembled WGS sequence"/>
</dbReference>
<accession>A0AAV4PE88</accession>
<dbReference type="EMBL" id="BPLQ01002493">
    <property type="protein sequence ID" value="GIX93402.1"/>
    <property type="molecule type" value="Genomic_DNA"/>
</dbReference>
<comment type="caution">
    <text evidence="2">The sequence shown here is derived from an EMBL/GenBank/DDBJ whole genome shotgun (WGS) entry which is preliminary data.</text>
</comment>
<proteinExistence type="predicted"/>
<sequence>MNPRFSFFISEDGESDVEKSGSRHHPVSMPTAAQEFSPYMVCWRQTMRLVMGWRSIVVRVHIQFVKILELKKRLLNVVKKNQIRF</sequence>